<dbReference type="HOGENOM" id="CLU_012062_15_0_1"/>
<evidence type="ECO:0000256" key="5">
    <source>
        <dbReference type="ARBA" id="ARBA00023242"/>
    </source>
</evidence>
<proteinExistence type="predicted"/>
<reference evidence="10" key="1">
    <citation type="journal article" date="2015" name="BMC Genomics">
        <title>Genomic and transcriptomic analysis of the endophytic fungus Pestalotiopsis fici reveals its lifestyle and high potential for synthesis of natural products.</title>
        <authorList>
            <person name="Wang X."/>
            <person name="Zhang X."/>
            <person name="Liu L."/>
            <person name="Xiang M."/>
            <person name="Wang W."/>
            <person name="Sun X."/>
            <person name="Che Y."/>
            <person name="Guo L."/>
            <person name="Liu G."/>
            <person name="Guo L."/>
            <person name="Wang C."/>
            <person name="Yin W.B."/>
            <person name="Stadler M."/>
            <person name="Zhang X."/>
            <person name="Liu X."/>
        </authorList>
    </citation>
    <scope>NUCLEOTIDE SEQUENCE [LARGE SCALE GENOMIC DNA]</scope>
    <source>
        <strain evidence="10">W106-1 / CGMCC3.15140</strain>
    </source>
</reference>
<evidence type="ECO:0000256" key="3">
    <source>
        <dbReference type="ARBA" id="ARBA00022884"/>
    </source>
</evidence>
<dbReference type="KEGG" id="pfy:PFICI_01787"/>
<dbReference type="STRING" id="1229662.W3XPQ1"/>
<keyword evidence="2" id="KW-0507">mRNA processing</keyword>
<evidence type="ECO:0000313" key="9">
    <source>
        <dbReference type="EMBL" id="ETS87959.1"/>
    </source>
</evidence>
<keyword evidence="10" id="KW-1185">Reference proteome</keyword>
<gene>
    <name evidence="9" type="ORF">PFICI_01787</name>
</gene>
<dbReference type="InterPro" id="IPR051106">
    <property type="entry name" value="RNA-bind/splicing_reg"/>
</dbReference>
<dbReference type="SUPFAM" id="SSF54928">
    <property type="entry name" value="RNA-binding domain, RBD"/>
    <property type="match status" value="2"/>
</dbReference>
<sequence>MWFSVRRAALRAASSSSSLAAATLRQQQHGSFALQFAKFAARPAIVAPARLFSQTSRVAQEDEDEKNTVEGAIKAAETLGSTAPATETPVVAENESTGIYIGNLSWDATEENLREAFAKYGEIVQLNIAKDARGLSRGFAFVTYTDKAAAEAAVAETAESFWHGRRINVQVRNPALRREGRRDGGRDGRMPKNEPSTSLYIGNIPYETSDVDLNRLFRELEGVTDVRVAVDRTTGWPRGFAHADFVDVESAQKALEKLAQTELAGRTLRPDFAGGRTNRGFSDRGDRRSNNRDGFAPQRDARDSDEF</sequence>
<dbReference type="OMA" id="VMGSQLW"/>
<evidence type="ECO:0000256" key="4">
    <source>
        <dbReference type="ARBA" id="ARBA00023187"/>
    </source>
</evidence>
<feature type="domain" description="RRM" evidence="8">
    <location>
        <begin position="197"/>
        <end position="275"/>
    </location>
</feature>
<dbReference type="GO" id="GO:0006397">
    <property type="term" value="P:mRNA processing"/>
    <property type="evidence" value="ECO:0007669"/>
    <property type="project" value="UniProtKB-KW"/>
</dbReference>
<name>W3XPQ1_PESFW</name>
<protein>
    <recommendedName>
        <fullName evidence="8">RRM domain-containing protein</fullName>
    </recommendedName>
</protein>
<dbReference type="GO" id="GO:0005634">
    <property type="term" value="C:nucleus"/>
    <property type="evidence" value="ECO:0007669"/>
    <property type="project" value="UniProtKB-SubCell"/>
</dbReference>
<feature type="compositionally biased region" description="Basic and acidic residues" evidence="7">
    <location>
        <begin position="176"/>
        <end position="192"/>
    </location>
</feature>
<dbReference type="PANTHER" id="PTHR48028">
    <property type="entry name" value="GLYCINE-RICH RNA-BINDING PROTEIN RZ1A"/>
    <property type="match status" value="1"/>
</dbReference>
<dbReference type="Gene3D" id="3.30.70.330">
    <property type="match status" value="2"/>
</dbReference>
<dbReference type="InterPro" id="IPR000504">
    <property type="entry name" value="RRM_dom"/>
</dbReference>
<dbReference type="RefSeq" id="XP_007828559.1">
    <property type="nucleotide sequence ID" value="XM_007830368.1"/>
</dbReference>
<evidence type="ECO:0000313" key="10">
    <source>
        <dbReference type="Proteomes" id="UP000030651"/>
    </source>
</evidence>
<organism evidence="9 10">
    <name type="scientific">Pestalotiopsis fici (strain W106-1 / CGMCC3.15140)</name>
    <dbReference type="NCBI Taxonomy" id="1229662"/>
    <lineage>
        <taxon>Eukaryota</taxon>
        <taxon>Fungi</taxon>
        <taxon>Dikarya</taxon>
        <taxon>Ascomycota</taxon>
        <taxon>Pezizomycotina</taxon>
        <taxon>Sordariomycetes</taxon>
        <taxon>Xylariomycetidae</taxon>
        <taxon>Amphisphaeriales</taxon>
        <taxon>Sporocadaceae</taxon>
        <taxon>Pestalotiopsis</taxon>
    </lineage>
</organism>
<accession>W3XPQ1</accession>
<comment type="subcellular location">
    <subcellularLocation>
        <location evidence="1">Nucleus</location>
    </subcellularLocation>
</comment>
<feature type="domain" description="RRM" evidence="8">
    <location>
        <begin position="97"/>
        <end position="174"/>
    </location>
</feature>
<dbReference type="PANTHER" id="PTHR48028:SF4">
    <property type="entry name" value="SC35-LIKE SPLICING FACTOR"/>
    <property type="match status" value="1"/>
</dbReference>
<dbReference type="InterPro" id="IPR035979">
    <property type="entry name" value="RBD_domain_sf"/>
</dbReference>
<dbReference type="SMART" id="SM00360">
    <property type="entry name" value="RRM"/>
    <property type="match status" value="2"/>
</dbReference>
<evidence type="ECO:0000256" key="7">
    <source>
        <dbReference type="SAM" id="MobiDB-lite"/>
    </source>
</evidence>
<evidence type="ECO:0000256" key="2">
    <source>
        <dbReference type="ARBA" id="ARBA00022664"/>
    </source>
</evidence>
<evidence type="ECO:0000256" key="6">
    <source>
        <dbReference type="PROSITE-ProRule" id="PRU00176"/>
    </source>
</evidence>
<dbReference type="eggNOG" id="KOG4210">
    <property type="taxonomic scope" value="Eukaryota"/>
</dbReference>
<keyword evidence="5" id="KW-0539">Nucleus</keyword>
<dbReference type="InParanoid" id="W3XPQ1"/>
<dbReference type="PROSITE" id="PS50102">
    <property type="entry name" value="RRM"/>
    <property type="match status" value="2"/>
</dbReference>
<dbReference type="Pfam" id="PF00076">
    <property type="entry name" value="RRM_1"/>
    <property type="match status" value="2"/>
</dbReference>
<evidence type="ECO:0000259" key="8">
    <source>
        <dbReference type="PROSITE" id="PS50102"/>
    </source>
</evidence>
<dbReference type="Proteomes" id="UP000030651">
    <property type="component" value="Unassembled WGS sequence"/>
</dbReference>
<keyword evidence="4" id="KW-0508">mRNA splicing</keyword>
<dbReference type="GO" id="GO:0008380">
    <property type="term" value="P:RNA splicing"/>
    <property type="evidence" value="ECO:0007669"/>
    <property type="project" value="UniProtKB-KW"/>
</dbReference>
<dbReference type="InterPro" id="IPR012677">
    <property type="entry name" value="Nucleotide-bd_a/b_plait_sf"/>
</dbReference>
<dbReference type="GeneID" id="19266800"/>
<dbReference type="AlphaFoldDB" id="W3XPQ1"/>
<feature type="region of interest" description="Disordered" evidence="7">
    <location>
        <begin position="267"/>
        <end position="307"/>
    </location>
</feature>
<keyword evidence="3 6" id="KW-0694">RNA-binding</keyword>
<dbReference type="OrthoDB" id="6730379at2759"/>
<dbReference type="GO" id="GO:0003723">
    <property type="term" value="F:RNA binding"/>
    <property type="evidence" value="ECO:0007669"/>
    <property type="project" value="UniProtKB-UniRule"/>
</dbReference>
<dbReference type="EMBL" id="KI912109">
    <property type="protein sequence ID" value="ETS87959.1"/>
    <property type="molecule type" value="Genomic_DNA"/>
</dbReference>
<feature type="region of interest" description="Disordered" evidence="7">
    <location>
        <begin position="176"/>
        <end position="196"/>
    </location>
</feature>
<feature type="compositionally biased region" description="Basic and acidic residues" evidence="7">
    <location>
        <begin position="281"/>
        <end position="291"/>
    </location>
</feature>
<evidence type="ECO:0000256" key="1">
    <source>
        <dbReference type="ARBA" id="ARBA00004123"/>
    </source>
</evidence>